<evidence type="ECO:0000313" key="10">
    <source>
        <dbReference type="EMBL" id="ACZ37638.1"/>
    </source>
</evidence>
<dbReference type="SMART" id="SM00065">
    <property type="entry name" value="GAF"/>
    <property type="match status" value="1"/>
</dbReference>
<dbReference type="InterPro" id="IPR036890">
    <property type="entry name" value="HATPase_C_sf"/>
</dbReference>
<dbReference type="PANTHER" id="PTHR24421:SF10">
    <property type="entry name" value="NITRATE_NITRITE SENSOR PROTEIN NARQ"/>
    <property type="match status" value="1"/>
</dbReference>
<accession>D1C6A0</accession>
<reference evidence="11" key="1">
    <citation type="submission" date="2009-11" db="EMBL/GenBank/DDBJ databases">
        <title>The complete chromosome 1 of Sphaerobacter thermophilus DSM 20745.</title>
        <authorList>
            <person name="Lucas S."/>
            <person name="Copeland A."/>
            <person name="Lapidus A."/>
            <person name="Glavina del Rio T."/>
            <person name="Dalin E."/>
            <person name="Tice H."/>
            <person name="Bruce D."/>
            <person name="Goodwin L."/>
            <person name="Pitluck S."/>
            <person name="Kyrpides N."/>
            <person name="Mavromatis K."/>
            <person name="Ivanova N."/>
            <person name="Mikhailova N."/>
            <person name="LaButti K.M."/>
            <person name="Clum A."/>
            <person name="Sun H.I."/>
            <person name="Brettin T."/>
            <person name="Detter J.C."/>
            <person name="Han C."/>
            <person name="Larimer F."/>
            <person name="Land M."/>
            <person name="Hauser L."/>
            <person name="Markowitz V."/>
            <person name="Cheng J.F."/>
            <person name="Hugenholtz P."/>
            <person name="Woyke T."/>
            <person name="Wu D."/>
            <person name="Steenblock K."/>
            <person name="Schneider S."/>
            <person name="Pukall R."/>
            <person name="Goeker M."/>
            <person name="Klenk H.P."/>
            <person name="Eisen J.A."/>
        </authorList>
    </citation>
    <scope>NUCLEOTIDE SEQUENCE [LARGE SCALE GENOMIC DNA]</scope>
    <source>
        <strain evidence="11">ATCC 49802 / DSM 20745 / S 6022</strain>
    </source>
</reference>
<organism evidence="10 11">
    <name type="scientific">Sphaerobacter thermophilus (strain ATCC 49802 / DSM 20745 / KCCM 41009 / NCIMB 13125 / S 6022)</name>
    <dbReference type="NCBI Taxonomy" id="479434"/>
    <lineage>
        <taxon>Bacteria</taxon>
        <taxon>Pseudomonadati</taxon>
        <taxon>Thermomicrobiota</taxon>
        <taxon>Thermomicrobia</taxon>
        <taxon>Sphaerobacterales</taxon>
        <taxon>Sphaerobacterineae</taxon>
        <taxon>Sphaerobacteraceae</taxon>
        <taxon>Sphaerobacter</taxon>
    </lineage>
</organism>
<dbReference type="SUPFAM" id="SSF55874">
    <property type="entry name" value="ATPase domain of HSP90 chaperone/DNA topoisomerase II/histidine kinase"/>
    <property type="match status" value="1"/>
</dbReference>
<dbReference type="OrthoDB" id="199946at2"/>
<dbReference type="GO" id="GO:0016020">
    <property type="term" value="C:membrane"/>
    <property type="evidence" value="ECO:0007669"/>
    <property type="project" value="InterPro"/>
</dbReference>
<dbReference type="RefSeq" id="WP_012870686.1">
    <property type="nucleotide sequence ID" value="NC_013523.1"/>
</dbReference>
<dbReference type="GO" id="GO:0046983">
    <property type="term" value="F:protein dimerization activity"/>
    <property type="evidence" value="ECO:0007669"/>
    <property type="project" value="InterPro"/>
</dbReference>
<reference evidence="10 11" key="2">
    <citation type="journal article" date="2010" name="Stand. Genomic Sci.">
        <title>Complete genome sequence of Desulfohalobium retbaense type strain (HR(100)).</title>
        <authorList>
            <person name="Spring S."/>
            <person name="Nolan M."/>
            <person name="Lapidus A."/>
            <person name="Glavina Del Rio T."/>
            <person name="Copeland A."/>
            <person name="Tice H."/>
            <person name="Cheng J.F."/>
            <person name="Lucas S."/>
            <person name="Land M."/>
            <person name="Chen F."/>
            <person name="Bruce D."/>
            <person name="Goodwin L."/>
            <person name="Pitluck S."/>
            <person name="Ivanova N."/>
            <person name="Mavromatis K."/>
            <person name="Mikhailova N."/>
            <person name="Pati A."/>
            <person name="Chen A."/>
            <person name="Palaniappan K."/>
            <person name="Hauser L."/>
            <person name="Chang Y.J."/>
            <person name="Jeffries C.D."/>
            <person name="Munk C."/>
            <person name="Kiss H."/>
            <person name="Chain P."/>
            <person name="Han C."/>
            <person name="Brettin T."/>
            <person name="Detter J.C."/>
            <person name="Schuler E."/>
            <person name="Goker M."/>
            <person name="Rohde M."/>
            <person name="Bristow J."/>
            <person name="Eisen J.A."/>
            <person name="Markowitz V."/>
            <person name="Hugenholtz P."/>
            <person name="Kyrpides N.C."/>
            <person name="Klenk H.P."/>
        </authorList>
    </citation>
    <scope>NUCLEOTIDE SEQUENCE [LARGE SCALE GENOMIC DNA]</scope>
    <source>
        <strain evidence="11">ATCC 49802 / DSM 20745 / S 6022</strain>
    </source>
</reference>
<dbReference type="PROSITE" id="PS50109">
    <property type="entry name" value="HIS_KIN"/>
    <property type="match status" value="1"/>
</dbReference>
<evidence type="ECO:0000259" key="9">
    <source>
        <dbReference type="PROSITE" id="PS50109"/>
    </source>
</evidence>
<dbReference type="SMR" id="D1C6A0"/>
<evidence type="ECO:0000313" key="11">
    <source>
        <dbReference type="Proteomes" id="UP000002027"/>
    </source>
</evidence>
<dbReference type="Pfam" id="PF02518">
    <property type="entry name" value="HATPase_c"/>
    <property type="match status" value="1"/>
</dbReference>
<dbReference type="SMART" id="SM00387">
    <property type="entry name" value="HATPase_c"/>
    <property type="match status" value="1"/>
</dbReference>
<gene>
    <name evidence="10" type="ordered locus">Sthe_0199</name>
</gene>
<dbReference type="Pfam" id="PF07730">
    <property type="entry name" value="HisKA_3"/>
    <property type="match status" value="1"/>
</dbReference>
<keyword evidence="11" id="KW-1185">Reference proteome</keyword>
<evidence type="ECO:0000256" key="5">
    <source>
        <dbReference type="ARBA" id="ARBA00022741"/>
    </source>
</evidence>
<evidence type="ECO:0000256" key="4">
    <source>
        <dbReference type="ARBA" id="ARBA00022679"/>
    </source>
</evidence>
<dbReference type="PANTHER" id="PTHR24421">
    <property type="entry name" value="NITRATE/NITRITE SENSOR PROTEIN NARX-RELATED"/>
    <property type="match status" value="1"/>
</dbReference>
<dbReference type="InterPro" id="IPR005467">
    <property type="entry name" value="His_kinase_dom"/>
</dbReference>
<evidence type="ECO:0000256" key="3">
    <source>
        <dbReference type="ARBA" id="ARBA00022553"/>
    </source>
</evidence>
<dbReference type="InterPro" id="IPR050482">
    <property type="entry name" value="Sensor_HK_TwoCompSys"/>
</dbReference>
<keyword evidence="6 10" id="KW-0418">Kinase</keyword>
<feature type="domain" description="Histidine kinase" evidence="9">
    <location>
        <begin position="322"/>
        <end position="408"/>
    </location>
</feature>
<sequence>MTLKQPVHPTSTTAQAPAVRATVAPLRPSAGAGLVYPFELQARLLEASTIPELFEQASTMLARVPGTIAAWIYQRDARGTLVLVRQWRASQAEVSPLSGDELGALVHQRWIAAHRLGHSAAEFARPFVPPGFSSCLVVPMLIGEELIGALAVERRDGDIFPYAPEDVVVLAAIAAITAQCMQTIVLRQRVADLDQAAETQEAVEQERRRIGRELHDGIVQDLAYLRLKLEMMARIIPQDPARAQDEALQITEQINRSIAALRETIGDLRRPRPPARGLTGQLRELASRMVATETSQPEVALALDELSGVRLAPEVERAVVGIVREALQNIRKHANAASVRVEVQRQADDLHVLVADDGVGMERGPEPSEGHFGLEQMRELAEDMGGSLEIVSSSGRGTRVQAVIPLRQWAERQEEGLSER</sequence>
<dbReference type="Gene3D" id="3.30.450.40">
    <property type="match status" value="1"/>
</dbReference>
<evidence type="ECO:0000256" key="7">
    <source>
        <dbReference type="ARBA" id="ARBA00022840"/>
    </source>
</evidence>
<dbReference type="InterPro" id="IPR003594">
    <property type="entry name" value="HATPase_dom"/>
</dbReference>
<proteinExistence type="predicted"/>
<keyword evidence="3" id="KW-0597">Phosphoprotein</keyword>
<dbReference type="GO" id="GO:0005524">
    <property type="term" value="F:ATP binding"/>
    <property type="evidence" value="ECO:0007669"/>
    <property type="project" value="UniProtKB-KW"/>
</dbReference>
<dbReference type="GO" id="GO:0000155">
    <property type="term" value="F:phosphorelay sensor kinase activity"/>
    <property type="evidence" value="ECO:0007669"/>
    <property type="project" value="InterPro"/>
</dbReference>
<dbReference type="SUPFAM" id="SSF55781">
    <property type="entry name" value="GAF domain-like"/>
    <property type="match status" value="1"/>
</dbReference>
<dbReference type="STRING" id="479434.Sthe_0199"/>
<dbReference type="EMBL" id="CP001823">
    <property type="protein sequence ID" value="ACZ37638.1"/>
    <property type="molecule type" value="Genomic_DNA"/>
</dbReference>
<dbReference type="Gene3D" id="1.20.5.1930">
    <property type="match status" value="1"/>
</dbReference>
<dbReference type="EC" id="2.7.13.3" evidence="2"/>
<evidence type="ECO:0000256" key="6">
    <source>
        <dbReference type="ARBA" id="ARBA00022777"/>
    </source>
</evidence>
<dbReference type="InterPro" id="IPR011712">
    <property type="entry name" value="Sig_transdc_His_kin_sub3_dim/P"/>
</dbReference>
<dbReference type="eggNOG" id="COG4585">
    <property type="taxonomic scope" value="Bacteria"/>
</dbReference>
<dbReference type="AlphaFoldDB" id="D1C6A0"/>
<comment type="catalytic activity">
    <reaction evidence="1">
        <text>ATP + protein L-histidine = ADP + protein N-phospho-L-histidine.</text>
        <dbReference type="EC" id="2.7.13.3"/>
    </reaction>
</comment>
<dbReference type="Gene3D" id="3.30.565.10">
    <property type="entry name" value="Histidine kinase-like ATPase, C-terminal domain"/>
    <property type="match status" value="1"/>
</dbReference>
<dbReference type="InParanoid" id="D1C6A0"/>
<dbReference type="CDD" id="cd16917">
    <property type="entry name" value="HATPase_UhpB-NarQ-NarX-like"/>
    <property type="match status" value="1"/>
</dbReference>
<evidence type="ECO:0000256" key="1">
    <source>
        <dbReference type="ARBA" id="ARBA00000085"/>
    </source>
</evidence>
<dbReference type="InterPro" id="IPR029016">
    <property type="entry name" value="GAF-like_dom_sf"/>
</dbReference>
<dbReference type="Proteomes" id="UP000002027">
    <property type="component" value="Chromosome 1"/>
</dbReference>
<protein>
    <recommendedName>
        <fullName evidence="2">histidine kinase</fullName>
        <ecNumber evidence="2">2.7.13.3</ecNumber>
    </recommendedName>
</protein>
<dbReference type="InterPro" id="IPR003018">
    <property type="entry name" value="GAF"/>
</dbReference>
<dbReference type="Pfam" id="PF01590">
    <property type="entry name" value="GAF"/>
    <property type="match status" value="1"/>
</dbReference>
<dbReference type="eggNOG" id="COG2203">
    <property type="taxonomic scope" value="Bacteria"/>
</dbReference>
<name>D1C6A0_SPHTD</name>
<keyword evidence="4" id="KW-0808">Transferase</keyword>
<dbReference type="HOGENOM" id="CLU_653649_0_0_0"/>
<evidence type="ECO:0000256" key="2">
    <source>
        <dbReference type="ARBA" id="ARBA00012438"/>
    </source>
</evidence>
<dbReference type="KEGG" id="sti:Sthe_0199"/>
<evidence type="ECO:0000256" key="8">
    <source>
        <dbReference type="ARBA" id="ARBA00023012"/>
    </source>
</evidence>
<keyword evidence="7" id="KW-0067">ATP-binding</keyword>
<keyword evidence="8" id="KW-0902">Two-component regulatory system</keyword>
<keyword evidence="5" id="KW-0547">Nucleotide-binding</keyword>